<keyword evidence="4 6" id="KW-1133">Transmembrane helix</keyword>
<dbReference type="PROSITE" id="PS50850">
    <property type="entry name" value="MFS"/>
    <property type="match status" value="1"/>
</dbReference>
<evidence type="ECO:0000256" key="6">
    <source>
        <dbReference type="SAM" id="Phobius"/>
    </source>
</evidence>
<evidence type="ECO:0000256" key="5">
    <source>
        <dbReference type="ARBA" id="ARBA00023136"/>
    </source>
</evidence>
<evidence type="ECO:0000259" key="7">
    <source>
        <dbReference type="PROSITE" id="PS50850"/>
    </source>
</evidence>
<name>A0A847D890_9LACT</name>
<evidence type="ECO:0000313" key="8">
    <source>
        <dbReference type="EMBL" id="NLD33049.1"/>
    </source>
</evidence>
<evidence type="ECO:0000256" key="2">
    <source>
        <dbReference type="ARBA" id="ARBA00022448"/>
    </source>
</evidence>
<comment type="subcellular location">
    <subcellularLocation>
        <location evidence="1">Cell membrane</location>
        <topology evidence="1">Multi-pass membrane protein</topology>
    </subcellularLocation>
</comment>
<dbReference type="InterPro" id="IPR011701">
    <property type="entry name" value="MFS"/>
</dbReference>
<evidence type="ECO:0000256" key="1">
    <source>
        <dbReference type="ARBA" id="ARBA00004651"/>
    </source>
</evidence>
<feature type="transmembrane region" description="Helical" evidence="6">
    <location>
        <begin position="182"/>
        <end position="201"/>
    </location>
</feature>
<sequence>MSPISHHRHLHLVCIAAYTFLFPFYLQDTLKISPSNAGLLIMISPIIIAILSAFCGALADKIGAEVLTLIGLFIMSLNFLLMSFLNIHSGMITCAVFLAIMAIGQSFFQPANNSLIMSACPKNKLGIGGSVNSLVRNFGQYLGIILSTTFLYTFMSSKLGYIVSDYVEGRDDAFVYGMKNDYRILMVLCIFGALLTAFRFAKVRSVATKKYEEEK</sequence>
<dbReference type="GO" id="GO:0005886">
    <property type="term" value="C:plasma membrane"/>
    <property type="evidence" value="ECO:0007669"/>
    <property type="project" value="UniProtKB-SubCell"/>
</dbReference>
<dbReference type="PANTHER" id="PTHR42718">
    <property type="entry name" value="MAJOR FACILITATOR SUPERFAMILY MULTIDRUG TRANSPORTER MFSC"/>
    <property type="match status" value="1"/>
</dbReference>
<dbReference type="Proteomes" id="UP000589373">
    <property type="component" value="Unassembled WGS sequence"/>
</dbReference>
<protein>
    <submittedName>
        <fullName evidence="8">MFS transporter</fullName>
    </submittedName>
</protein>
<dbReference type="PANTHER" id="PTHR42718:SF9">
    <property type="entry name" value="MAJOR FACILITATOR SUPERFAMILY MULTIDRUG TRANSPORTER MFSC"/>
    <property type="match status" value="1"/>
</dbReference>
<dbReference type="Gene3D" id="1.20.1250.20">
    <property type="entry name" value="MFS general substrate transporter like domains"/>
    <property type="match status" value="1"/>
</dbReference>
<accession>A0A847D890</accession>
<dbReference type="Pfam" id="PF07690">
    <property type="entry name" value="MFS_1"/>
    <property type="match status" value="1"/>
</dbReference>
<evidence type="ECO:0000256" key="3">
    <source>
        <dbReference type="ARBA" id="ARBA00022692"/>
    </source>
</evidence>
<proteinExistence type="predicted"/>
<feature type="transmembrane region" description="Helical" evidence="6">
    <location>
        <begin position="9"/>
        <end position="26"/>
    </location>
</feature>
<evidence type="ECO:0000256" key="4">
    <source>
        <dbReference type="ARBA" id="ARBA00022989"/>
    </source>
</evidence>
<comment type="caution">
    <text evidence="8">The sequence shown here is derived from an EMBL/GenBank/DDBJ whole genome shotgun (WGS) entry which is preliminary data.</text>
</comment>
<reference evidence="8 9" key="1">
    <citation type="journal article" date="2020" name="Biotechnol. Biofuels">
        <title>New insights from the biogas microbiome by comprehensive genome-resolved metagenomics of nearly 1600 species originating from multiple anaerobic digesters.</title>
        <authorList>
            <person name="Campanaro S."/>
            <person name="Treu L."/>
            <person name="Rodriguez-R L.M."/>
            <person name="Kovalovszki A."/>
            <person name="Ziels R.M."/>
            <person name="Maus I."/>
            <person name="Zhu X."/>
            <person name="Kougias P.G."/>
            <person name="Basile A."/>
            <person name="Luo G."/>
            <person name="Schluter A."/>
            <person name="Konstantinidis K.T."/>
            <person name="Angelidaki I."/>
        </authorList>
    </citation>
    <scope>NUCLEOTIDE SEQUENCE [LARGE SCALE GENOMIC DNA]</scope>
    <source>
        <strain evidence="8">AS07pgkLD_105</strain>
    </source>
</reference>
<dbReference type="InterPro" id="IPR036259">
    <property type="entry name" value="MFS_trans_sf"/>
</dbReference>
<feature type="transmembrane region" description="Helical" evidence="6">
    <location>
        <begin position="90"/>
        <end position="108"/>
    </location>
</feature>
<dbReference type="InterPro" id="IPR020846">
    <property type="entry name" value="MFS_dom"/>
</dbReference>
<feature type="domain" description="Major facilitator superfamily (MFS) profile" evidence="7">
    <location>
        <begin position="1"/>
        <end position="204"/>
    </location>
</feature>
<feature type="transmembrane region" description="Helical" evidence="6">
    <location>
        <begin position="66"/>
        <end position="84"/>
    </location>
</feature>
<keyword evidence="5 6" id="KW-0472">Membrane</keyword>
<dbReference type="AlphaFoldDB" id="A0A847D890"/>
<dbReference type="GO" id="GO:0022857">
    <property type="term" value="F:transmembrane transporter activity"/>
    <property type="evidence" value="ECO:0007669"/>
    <property type="project" value="InterPro"/>
</dbReference>
<feature type="transmembrane region" description="Helical" evidence="6">
    <location>
        <begin position="141"/>
        <end position="162"/>
    </location>
</feature>
<feature type="transmembrane region" description="Helical" evidence="6">
    <location>
        <begin position="38"/>
        <end position="59"/>
    </location>
</feature>
<gene>
    <name evidence="8" type="ORF">GX662_12480</name>
</gene>
<dbReference type="EMBL" id="JAAZCD010000287">
    <property type="protein sequence ID" value="NLD33049.1"/>
    <property type="molecule type" value="Genomic_DNA"/>
</dbReference>
<evidence type="ECO:0000313" key="9">
    <source>
        <dbReference type="Proteomes" id="UP000589373"/>
    </source>
</evidence>
<organism evidence="8 9">
    <name type="scientific">Trichococcus flocculiformis</name>
    <dbReference type="NCBI Taxonomy" id="82803"/>
    <lineage>
        <taxon>Bacteria</taxon>
        <taxon>Bacillati</taxon>
        <taxon>Bacillota</taxon>
        <taxon>Bacilli</taxon>
        <taxon>Lactobacillales</taxon>
        <taxon>Carnobacteriaceae</taxon>
        <taxon>Trichococcus</taxon>
    </lineage>
</organism>
<keyword evidence="3 6" id="KW-0812">Transmembrane</keyword>
<dbReference type="RefSeq" id="WP_338114746.1">
    <property type="nucleotide sequence ID" value="NZ_JAAZCD010000287.1"/>
</dbReference>
<dbReference type="SUPFAM" id="SSF103473">
    <property type="entry name" value="MFS general substrate transporter"/>
    <property type="match status" value="1"/>
</dbReference>
<keyword evidence="2" id="KW-0813">Transport</keyword>